<protein>
    <submittedName>
        <fullName evidence="2">Uncharacterized protein</fullName>
    </submittedName>
</protein>
<gene>
    <name evidence="2" type="ORF">FocTR4_00009938</name>
</gene>
<evidence type="ECO:0000313" key="2">
    <source>
        <dbReference type="EMBL" id="TXC06719.1"/>
    </source>
</evidence>
<dbReference type="AlphaFoldDB" id="A0A5C6T8B7"/>
<dbReference type="EMBL" id="VMNF01000006">
    <property type="protein sequence ID" value="TXC06719.1"/>
    <property type="molecule type" value="Genomic_DNA"/>
</dbReference>
<dbReference type="Proteomes" id="UP000321331">
    <property type="component" value="Unassembled WGS sequence"/>
</dbReference>
<proteinExistence type="predicted"/>
<feature type="compositionally biased region" description="Low complexity" evidence="1">
    <location>
        <begin position="1"/>
        <end position="15"/>
    </location>
</feature>
<reference evidence="2 3" key="1">
    <citation type="submission" date="2019-07" db="EMBL/GenBank/DDBJ databases">
        <title>The First High-Quality Draft Genome Sequence of the Causal Agent of the Current Panama Disease Epidemic.</title>
        <authorList>
            <person name="Warmington R.J."/>
            <person name="Kay W."/>
            <person name="Jeffries A."/>
            <person name="Bebber D."/>
            <person name="Moore K."/>
            <person name="Studholme D.J."/>
        </authorList>
    </citation>
    <scope>NUCLEOTIDE SEQUENCE [LARGE SCALE GENOMIC DNA]</scope>
    <source>
        <strain evidence="2 3">TR4</strain>
    </source>
</reference>
<evidence type="ECO:0000256" key="1">
    <source>
        <dbReference type="SAM" id="MobiDB-lite"/>
    </source>
</evidence>
<feature type="compositionally biased region" description="Polar residues" evidence="1">
    <location>
        <begin position="16"/>
        <end position="27"/>
    </location>
</feature>
<comment type="caution">
    <text evidence="2">The sequence shown here is derived from an EMBL/GenBank/DDBJ whole genome shotgun (WGS) entry which is preliminary data.</text>
</comment>
<accession>A0A5C6T8B7</accession>
<organism evidence="2 3">
    <name type="scientific">Fusarium oxysporum f. sp. cubense</name>
    <dbReference type="NCBI Taxonomy" id="61366"/>
    <lineage>
        <taxon>Eukaryota</taxon>
        <taxon>Fungi</taxon>
        <taxon>Dikarya</taxon>
        <taxon>Ascomycota</taxon>
        <taxon>Pezizomycotina</taxon>
        <taxon>Sordariomycetes</taxon>
        <taxon>Hypocreomycetidae</taxon>
        <taxon>Hypocreales</taxon>
        <taxon>Nectriaceae</taxon>
        <taxon>Fusarium</taxon>
        <taxon>Fusarium oxysporum species complex</taxon>
    </lineage>
</organism>
<sequence>MGPLPSSLPIQSSPSRTVQGQVPSSSGPECGPKWGMRQQLAGQDSGIRRVTDRAQSQGSEVHESKSHYVQRQLQVFHDESIIQAVCFSLAVCMTSVHVFYRPSLLTYSSRGGPSIRPKNLSALTYM</sequence>
<evidence type="ECO:0000313" key="3">
    <source>
        <dbReference type="Proteomes" id="UP000321331"/>
    </source>
</evidence>
<feature type="region of interest" description="Disordered" evidence="1">
    <location>
        <begin position="1"/>
        <end position="65"/>
    </location>
</feature>
<name>A0A5C6T8B7_FUSOC</name>